<comment type="caution">
    <text evidence="2">The sequence shown here is derived from an EMBL/GenBank/DDBJ whole genome shotgun (WGS) entry which is preliminary data.</text>
</comment>
<keyword evidence="3" id="KW-1185">Reference proteome</keyword>
<accession>A0A017HJ90</accession>
<evidence type="ECO:0000313" key="3">
    <source>
        <dbReference type="Proteomes" id="UP000019666"/>
    </source>
</evidence>
<dbReference type="EMBL" id="AOSK01000120">
    <property type="protein sequence ID" value="EYD74223.1"/>
    <property type="molecule type" value="Genomic_DNA"/>
</dbReference>
<feature type="region of interest" description="Disordered" evidence="1">
    <location>
        <begin position="1"/>
        <end position="58"/>
    </location>
</feature>
<reference evidence="2" key="1">
    <citation type="submission" date="2013-02" db="EMBL/GenBank/DDBJ databases">
        <authorList>
            <person name="Fiebig A."/>
            <person name="Goeker M."/>
            <person name="Klenk H.-P.P."/>
        </authorList>
    </citation>
    <scope>NUCLEOTIDE SEQUENCE [LARGE SCALE GENOMIC DNA]</scope>
    <source>
        <strain evidence="2">DSM 19309</strain>
    </source>
</reference>
<evidence type="ECO:0000313" key="2">
    <source>
        <dbReference type="EMBL" id="EYD74223.1"/>
    </source>
</evidence>
<dbReference type="AlphaFoldDB" id="A0A017HJ90"/>
<name>A0A017HJ90_9RHOB</name>
<dbReference type="HOGENOM" id="CLU_2976527_0_0_5"/>
<evidence type="ECO:0000256" key="1">
    <source>
        <dbReference type="SAM" id="MobiDB-lite"/>
    </source>
</evidence>
<dbReference type="Proteomes" id="UP000019666">
    <property type="component" value="Unassembled WGS sequence"/>
</dbReference>
<dbReference type="STRING" id="442562.Rumeso_04280"/>
<proteinExistence type="predicted"/>
<sequence>MDVGPIRTTPSQPDIGPLGSSAEGGHPVALDEPHRLPEQPARPPRGRDLRLPKVVTSA</sequence>
<gene>
    <name evidence="2" type="ORF">Rumeso_04280</name>
</gene>
<protein>
    <submittedName>
        <fullName evidence="2">Uncharacterized protein</fullName>
    </submittedName>
</protein>
<organism evidence="2 3">
    <name type="scientific">Rubellimicrobium mesophilum DSM 19309</name>
    <dbReference type="NCBI Taxonomy" id="442562"/>
    <lineage>
        <taxon>Bacteria</taxon>
        <taxon>Pseudomonadati</taxon>
        <taxon>Pseudomonadota</taxon>
        <taxon>Alphaproteobacteria</taxon>
        <taxon>Rhodobacterales</taxon>
        <taxon>Roseobacteraceae</taxon>
        <taxon>Rubellimicrobium</taxon>
    </lineage>
</organism>